<dbReference type="PANTHER" id="PTHR37828">
    <property type="entry name" value="GSR2449 PROTEIN"/>
    <property type="match status" value="1"/>
</dbReference>
<accession>F8GYT1</accession>
<dbReference type="Proteomes" id="UP000006798">
    <property type="component" value="Plasmid pBB2"/>
</dbReference>
<sequence length="122" mass="13363">MNPTHHAANSSLNRPLFVIFSDPGERPGELAQHIPAHIEYMVGLEKRGALFMSGPFLDTSGEPAPSGMWIVRAASREQAHALAAGDPFHVSGARAFRVEAWQVHQGRIEMSIDLSDQKIHLS</sequence>
<reference evidence="3 4" key="1">
    <citation type="journal article" date="2011" name="J. Bacteriol.">
        <title>Complete genome sequence of the type strain Cupriavidus necator N-1.</title>
        <authorList>
            <person name="Poehlein A."/>
            <person name="Kusian B."/>
            <person name="Friedrich B."/>
            <person name="Daniel R."/>
            <person name="Bowien B."/>
        </authorList>
    </citation>
    <scope>NUCLEOTIDE SEQUENCE [LARGE SCALE GENOMIC DNA]</scope>
    <source>
        <strain evidence="4">ATCC 43291 / DSM 13513 / CCUG 52238 / LMG 8453 / N-1</strain>
        <plasmid evidence="3 4">pBB2</plasmid>
    </source>
</reference>
<name>F8GYT1_CUPNN</name>
<evidence type="ECO:0000256" key="1">
    <source>
        <dbReference type="ARBA" id="ARBA00007689"/>
    </source>
</evidence>
<feature type="domain" description="YCII-related" evidence="2">
    <location>
        <begin position="28"/>
        <end position="101"/>
    </location>
</feature>
<protein>
    <recommendedName>
        <fullName evidence="2">YCII-related domain-containing protein</fullName>
    </recommendedName>
</protein>
<dbReference type="InterPro" id="IPR005545">
    <property type="entry name" value="YCII"/>
</dbReference>
<dbReference type="SUPFAM" id="SSF54909">
    <property type="entry name" value="Dimeric alpha+beta barrel"/>
    <property type="match status" value="1"/>
</dbReference>
<keyword evidence="3" id="KW-0614">Plasmid</keyword>
<gene>
    <name evidence="3" type="ordered locus">CNE_BB2p02110</name>
</gene>
<dbReference type="EMBL" id="CP002880">
    <property type="protein sequence ID" value="AEI83022.1"/>
    <property type="molecule type" value="Genomic_DNA"/>
</dbReference>
<evidence type="ECO:0000313" key="3">
    <source>
        <dbReference type="EMBL" id="AEI83022.1"/>
    </source>
</evidence>
<dbReference type="Pfam" id="PF03795">
    <property type="entry name" value="YCII"/>
    <property type="match status" value="1"/>
</dbReference>
<evidence type="ECO:0000259" key="2">
    <source>
        <dbReference type="Pfam" id="PF03795"/>
    </source>
</evidence>
<dbReference type="GeneID" id="34307782"/>
<dbReference type="HOGENOM" id="CLU_110355_4_0_4"/>
<dbReference type="InterPro" id="IPR011008">
    <property type="entry name" value="Dimeric_a/b-barrel"/>
</dbReference>
<dbReference type="KEGG" id="cnc:CNE_BB2p02110"/>
<geneLocation type="plasmid" evidence="3 4">
    <name>pBB2</name>
</geneLocation>
<dbReference type="Gene3D" id="3.30.70.1060">
    <property type="entry name" value="Dimeric alpha+beta barrel"/>
    <property type="match status" value="1"/>
</dbReference>
<organism evidence="3 4">
    <name type="scientific">Cupriavidus necator (strain ATCC 43291 / DSM 13513 / CCUG 52238 / LMG 8453 / N-1)</name>
    <name type="common">Ralstonia eutropha</name>
    <dbReference type="NCBI Taxonomy" id="1042878"/>
    <lineage>
        <taxon>Bacteria</taxon>
        <taxon>Pseudomonadati</taxon>
        <taxon>Pseudomonadota</taxon>
        <taxon>Betaproteobacteria</taxon>
        <taxon>Burkholderiales</taxon>
        <taxon>Burkholderiaceae</taxon>
        <taxon>Cupriavidus</taxon>
    </lineage>
</organism>
<proteinExistence type="inferred from homology"/>
<dbReference type="AlphaFoldDB" id="F8GYT1"/>
<comment type="similarity">
    <text evidence="1">Belongs to the YciI family.</text>
</comment>
<dbReference type="PANTHER" id="PTHR37828:SF1">
    <property type="entry name" value="YCII-RELATED DOMAIN-CONTAINING PROTEIN"/>
    <property type="match status" value="1"/>
</dbReference>
<dbReference type="RefSeq" id="WP_013954305.1">
    <property type="nucleotide sequence ID" value="NC_015724.1"/>
</dbReference>
<evidence type="ECO:0000313" key="4">
    <source>
        <dbReference type="Proteomes" id="UP000006798"/>
    </source>
</evidence>